<organism evidence="2">
    <name type="scientific">Physcomitrium patens</name>
    <name type="common">Spreading-leaved earth moss</name>
    <name type="synonym">Physcomitrella patens</name>
    <dbReference type="NCBI Taxonomy" id="3218"/>
    <lineage>
        <taxon>Eukaryota</taxon>
        <taxon>Viridiplantae</taxon>
        <taxon>Streptophyta</taxon>
        <taxon>Embryophyta</taxon>
        <taxon>Bryophyta</taxon>
        <taxon>Bryophytina</taxon>
        <taxon>Bryopsida</taxon>
        <taxon>Funariidae</taxon>
        <taxon>Funariales</taxon>
        <taxon>Funariaceae</taxon>
        <taxon>Physcomitrium</taxon>
    </lineage>
</organism>
<evidence type="ECO:0000256" key="1">
    <source>
        <dbReference type="SAM" id="MobiDB-lite"/>
    </source>
</evidence>
<accession>A0A2K1JTS9</accession>
<dbReference type="InParanoid" id="A0A2K1JTS9"/>
<evidence type="ECO:0000313" key="2">
    <source>
        <dbReference type="EMBL" id="PNR44934.1"/>
    </source>
</evidence>
<dbReference type="EMBL" id="ABEU02000011">
    <property type="protein sequence ID" value="PNR44934.1"/>
    <property type="molecule type" value="Genomic_DNA"/>
</dbReference>
<reference evidence="2 4" key="1">
    <citation type="journal article" date="2008" name="Science">
        <title>The Physcomitrella genome reveals evolutionary insights into the conquest of land by plants.</title>
        <authorList>
            <person name="Rensing S."/>
            <person name="Lang D."/>
            <person name="Zimmer A."/>
            <person name="Terry A."/>
            <person name="Salamov A."/>
            <person name="Shapiro H."/>
            <person name="Nishiyama T."/>
            <person name="Perroud P.-F."/>
            <person name="Lindquist E."/>
            <person name="Kamisugi Y."/>
            <person name="Tanahashi T."/>
            <person name="Sakakibara K."/>
            <person name="Fujita T."/>
            <person name="Oishi K."/>
            <person name="Shin-I T."/>
            <person name="Kuroki Y."/>
            <person name="Toyoda A."/>
            <person name="Suzuki Y."/>
            <person name="Hashimoto A."/>
            <person name="Yamaguchi K."/>
            <person name="Sugano A."/>
            <person name="Kohara Y."/>
            <person name="Fujiyama A."/>
            <person name="Anterola A."/>
            <person name="Aoki S."/>
            <person name="Ashton N."/>
            <person name="Barbazuk W.B."/>
            <person name="Barker E."/>
            <person name="Bennetzen J."/>
            <person name="Bezanilla M."/>
            <person name="Blankenship R."/>
            <person name="Cho S.H."/>
            <person name="Dutcher S."/>
            <person name="Estelle M."/>
            <person name="Fawcett J.A."/>
            <person name="Gundlach H."/>
            <person name="Hanada K."/>
            <person name="Heyl A."/>
            <person name="Hicks K.A."/>
            <person name="Hugh J."/>
            <person name="Lohr M."/>
            <person name="Mayer K."/>
            <person name="Melkozernov A."/>
            <person name="Murata T."/>
            <person name="Nelson D."/>
            <person name="Pils B."/>
            <person name="Prigge M."/>
            <person name="Reiss B."/>
            <person name="Renner T."/>
            <person name="Rombauts S."/>
            <person name="Rushton P."/>
            <person name="Sanderfoot A."/>
            <person name="Schween G."/>
            <person name="Shiu S.-H."/>
            <person name="Stueber K."/>
            <person name="Theodoulou F.L."/>
            <person name="Tu H."/>
            <person name="Van de Peer Y."/>
            <person name="Verrier P.J."/>
            <person name="Waters E."/>
            <person name="Wood A."/>
            <person name="Yang L."/>
            <person name="Cove D."/>
            <person name="Cuming A."/>
            <person name="Hasebe M."/>
            <person name="Lucas S."/>
            <person name="Mishler D.B."/>
            <person name="Reski R."/>
            <person name="Grigoriev I."/>
            <person name="Quatrano R.S."/>
            <person name="Boore J.L."/>
        </authorList>
    </citation>
    <scope>NUCLEOTIDE SEQUENCE [LARGE SCALE GENOMIC DNA]</scope>
    <source>
        <strain evidence="3 4">cv. Gransden 2004</strain>
    </source>
</reference>
<protein>
    <submittedName>
        <fullName evidence="2 3">Uncharacterized protein</fullName>
    </submittedName>
</protein>
<sequence>MEPAPPPRPPPPPPPPPLPPPPLRPHHSNSPIVPVAPAPPPQPPNMAQTNSKVAMREAWHAQRLAKKGLRTMSLGYDWSIPQEVDKRIETYMKAKAFKSA</sequence>
<reference evidence="3" key="3">
    <citation type="submission" date="2020-12" db="UniProtKB">
        <authorList>
            <consortium name="EnsemblPlants"/>
        </authorList>
    </citation>
    <scope>IDENTIFICATION</scope>
</reference>
<reference evidence="2 4" key="2">
    <citation type="journal article" date="2018" name="Plant J.">
        <title>The Physcomitrella patens chromosome-scale assembly reveals moss genome structure and evolution.</title>
        <authorList>
            <person name="Lang D."/>
            <person name="Ullrich K.K."/>
            <person name="Murat F."/>
            <person name="Fuchs J."/>
            <person name="Jenkins J."/>
            <person name="Haas F.B."/>
            <person name="Piednoel M."/>
            <person name="Gundlach H."/>
            <person name="Van Bel M."/>
            <person name="Meyberg R."/>
            <person name="Vives C."/>
            <person name="Morata J."/>
            <person name="Symeonidi A."/>
            <person name="Hiss M."/>
            <person name="Muchero W."/>
            <person name="Kamisugi Y."/>
            <person name="Saleh O."/>
            <person name="Blanc G."/>
            <person name="Decker E.L."/>
            <person name="van Gessel N."/>
            <person name="Grimwood J."/>
            <person name="Hayes R.D."/>
            <person name="Graham S.W."/>
            <person name="Gunter L.E."/>
            <person name="McDaniel S.F."/>
            <person name="Hoernstein S.N.W."/>
            <person name="Larsson A."/>
            <person name="Li F.W."/>
            <person name="Perroud P.F."/>
            <person name="Phillips J."/>
            <person name="Ranjan P."/>
            <person name="Rokshar D.S."/>
            <person name="Rothfels C.J."/>
            <person name="Schneider L."/>
            <person name="Shu S."/>
            <person name="Stevenson D.W."/>
            <person name="Thummler F."/>
            <person name="Tillich M."/>
            <person name="Villarreal Aguilar J.C."/>
            <person name="Widiez T."/>
            <person name="Wong G.K."/>
            <person name="Wymore A."/>
            <person name="Zhang Y."/>
            <person name="Zimmer A.D."/>
            <person name="Quatrano R.S."/>
            <person name="Mayer K.F.X."/>
            <person name="Goodstein D."/>
            <person name="Casacuberta J.M."/>
            <person name="Vandepoele K."/>
            <person name="Reski R."/>
            <person name="Cuming A.C."/>
            <person name="Tuskan G.A."/>
            <person name="Maumus F."/>
            <person name="Salse J."/>
            <person name="Schmutz J."/>
            <person name="Rensing S.A."/>
        </authorList>
    </citation>
    <scope>NUCLEOTIDE SEQUENCE [LARGE SCALE GENOMIC DNA]</scope>
    <source>
        <strain evidence="3 4">cv. Gransden 2004</strain>
    </source>
</reference>
<evidence type="ECO:0000313" key="3">
    <source>
        <dbReference type="EnsemblPlants" id="Pp3c11_7380V3.1"/>
    </source>
</evidence>
<dbReference type="Gramene" id="Pp3c11_7380V3.1">
    <property type="protein sequence ID" value="Pp3c11_7380V3.1"/>
    <property type="gene ID" value="Pp3c11_7380"/>
</dbReference>
<keyword evidence="4" id="KW-1185">Reference proteome</keyword>
<dbReference type="EnsemblPlants" id="Pp3c11_7380V3.1">
    <property type="protein sequence ID" value="Pp3c11_7380V3.1"/>
    <property type="gene ID" value="Pp3c11_7380"/>
</dbReference>
<feature type="region of interest" description="Disordered" evidence="1">
    <location>
        <begin position="1"/>
        <end position="52"/>
    </location>
</feature>
<gene>
    <name evidence="2" type="ORF">PHYPA_014704</name>
</gene>
<feature type="compositionally biased region" description="Pro residues" evidence="1">
    <location>
        <begin position="1"/>
        <end position="23"/>
    </location>
</feature>
<proteinExistence type="predicted"/>
<dbReference type="Proteomes" id="UP000006727">
    <property type="component" value="Chromosome 11"/>
</dbReference>
<feature type="compositionally biased region" description="Pro residues" evidence="1">
    <location>
        <begin position="34"/>
        <end position="44"/>
    </location>
</feature>
<evidence type="ECO:0000313" key="4">
    <source>
        <dbReference type="Proteomes" id="UP000006727"/>
    </source>
</evidence>
<dbReference type="PaxDb" id="3218-PP1S262_13V6.1"/>
<dbReference type="AlphaFoldDB" id="A0A2K1JTS9"/>
<name>A0A2K1JTS9_PHYPA</name>